<dbReference type="Proteomes" id="UP000319671">
    <property type="component" value="Unassembled WGS sequence"/>
</dbReference>
<organism evidence="3 4">
    <name type="scientific">Neobacillus bataviensis</name>
    <dbReference type="NCBI Taxonomy" id="220685"/>
    <lineage>
        <taxon>Bacteria</taxon>
        <taxon>Bacillati</taxon>
        <taxon>Bacillota</taxon>
        <taxon>Bacilli</taxon>
        <taxon>Bacillales</taxon>
        <taxon>Bacillaceae</taxon>
        <taxon>Neobacillus</taxon>
    </lineage>
</organism>
<evidence type="ECO:0000256" key="1">
    <source>
        <dbReference type="SAM" id="MobiDB-lite"/>
    </source>
</evidence>
<dbReference type="SUPFAM" id="SSF51556">
    <property type="entry name" value="Metallo-dependent hydrolases"/>
    <property type="match status" value="1"/>
</dbReference>
<evidence type="ECO:0000313" key="4">
    <source>
        <dbReference type="Proteomes" id="UP000319671"/>
    </source>
</evidence>
<name>A0A561CQF9_9BACI</name>
<evidence type="ECO:0000313" key="3">
    <source>
        <dbReference type="EMBL" id="TWD93227.1"/>
    </source>
</evidence>
<comment type="caution">
    <text evidence="3">The sequence shown here is derived from an EMBL/GenBank/DDBJ whole genome shotgun (WGS) entry which is preliminary data.</text>
</comment>
<dbReference type="InterPro" id="IPR032466">
    <property type="entry name" value="Metal_Hydrolase"/>
</dbReference>
<dbReference type="InterPro" id="IPR013108">
    <property type="entry name" value="Amidohydro_3"/>
</dbReference>
<dbReference type="GO" id="GO:0016810">
    <property type="term" value="F:hydrolase activity, acting on carbon-nitrogen (but not peptide) bonds"/>
    <property type="evidence" value="ECO:0007669"/>
    <property type="project" value="InterPro"/>
</dbReference>
<dbReference type="RefSeq" id="WP_144567684.1">
    <property type="nucleotide sequence ID" value="NZ_VIVN01000016.1"/>
</dbReference>
<dbReference type="PANTHER" id="PTHR22642">
    <property type="entry name" value="IMIDAZOLONEPROPIONASE"/>
    <property type="match status" value="1"/>
</dbReference>
<reference evidence="3 4" key="1">
    <citation type="submission" date="2019-06" db="EMBL/GenBank/DDBJ databases">
        <title>Sorghum-associated microbial communities from plants grown in Nebraska, USA.</title>
        <authorList>
            <person name="Schachtman D."/>
        </authorList>
    </citation>
    <scope>NUCLEOTIDE SEQUENCE [LARGE SCALE GENOMIC DNA]</scope>
    <source>
        <strain evidence="3 4">2482</strain>
    </source>
</reference>
<dbReference type="Gene3D" id="3.10.310.70">
    <property type="match status" value="1"/>
</dbReference>
<dbReference type="EMBL" id="VIVN01000016">
    <property type="protein sequence ID" value="TWD93227.1"/>
    <property type="molecule type" value="Genomic_DNA"/>
</dbReference>
<keyword evidence="4" id="KW-1185">Reference proteome</keyword>
<dbReference type="InterPro" id="IPR033932">
    <property type="entry name" value="YtcJ-like"/>
</dbReference>
<feature type="domain" description="Amidohydrolase 3" evidence="2">
    <location>
        <begin position="52"/>
        <end position="531"/>
    </location>
</feature>
<gene>
    <name evidence="3" type="ORF">FB550_11641</name>
</gene>
<dbReference type="Gene3D" id="3.20.20.140">
    <property type="entry name" value="Metal-dependent hydrolases"/>
    <property type="match status" value="1"/>
</dbReference>
<protein>
    <recommendedName>
        <fullName evidence="2">Amidohydrolase 3 domain-containing protein</fullName>
    </recommendedName>
</protein>
<dbReference type="PANTHER" id="PTHR22642:SF2">
    <property type="entry name" value="PROTEIN LONG AFTER FAR-RED 3"/>
    <property type="match status" value="1"/>
</dbReference>
<accession>A0A561CQF9</accession>
<dbReference type="CDD" id="cd01300">
    <property type="entry name" value="YtcJ_like"/>
    <property type="match status" value="1"/>
</dbReference>
<dbReference type="Gene3D" id="2.30.40.10">
    <property type="entry name" value="Urease, subunit C, domain 1"/>
    <property type="match status" value="1"/>
</dbReference>
<dbReference type="Pfam" id="PF07969">
    <property type="entry name" value="Amidohydro_3"/>
    <property type="match status" value="1"/>
</dbReference>
<dbReference type="InterPro" id="IPR011059">
    <property type="entry name" value="Metal-dep_hydrolase_composite"/>
</dbReference>
<dbReference type="SUPFAM" id="SSF51338">
    <property type="entry name" value="Composite domain of metallo-dependent hydrolases"/>
    <property type="match status" value="1"/>
</dbReference>
<dbReference type="AlphaFoldDB" id="A0A561CQF9"/>
<sequence>MSQSSNELTFINGKIFTSNPEQPYASAMVVRNGRIAWIGEEEDLKKIEGTCVDLNGKRVLPGLIDAHLHPLYLAGAAKQIACTQPLIHSISDLQEQIRLVHASQSQDSWIQGWGYDEGKLLEGRAPTRRDLDQAAPDVPVVITRTCAHIISVNSKALELAGITKDTPDPQGGKIDRDENGEPTGILRENAKDLVNQVMPETTLEDDAVLLAELSPVLLSHGITAITELMGWTKPNDYLEMYQLATEKGLKQRSVLYYLWEDLKEHPVIEQQKMIRENQIHIGGIKLFSDGSVSGQTAWVNPPFLGEEENYGIQMTTREELLAAAEAAKKHNIQLVIHAMGEQAIDLIVDTFYGEKGWLTDAPSIRIEHAAMPAPGTLKRAAETGIAFVSQPIFLFAEIETYLHNLGAERTKQTYPFKAMLEAGIKVAFSSDAPATAWADPVNPFVGIKSAVTRLAYDGTDTGKTQRVDVETALTLFTRAAQEITRIPNVGQLKPGFHADFIVLDLDVLVIDPEQIDQIQVVETYMAGNLVYKFDSIEKLVVES</sequence>
<proteinExistence type="predicted"/>
<feature type="region of interest" description="Disordered" evidence="1">
    <location>
        <begin position="162"/>
        <end position="181"/>
    </location>
</feature>
<evidence type="ECO:0000259" key="2">
    <source>
        <dbReference type="Pfam" id="PF07969"/>
    </source>
</evidence>